<dbReference type="PANTHER" id="PTHR22990:SF15">
    <property type="entry name" value="F-BOX ONLY PROTEIN 10"/>
    <property type="match status" value="1"/>
</dbReference>
<evidence type="ECO:0000313" key="4">
    <source>
        <dbReference type="Proteomes" id="UP000001542"/>
    </source>
</evidence>
<dbReference type="Proteomes" id="UP000001542">
    <property type="component" value="Unassembled WGS sequence"/>
</dbReference>
<accession>A2DZ75</accession>
<dbReference type="OrthoDB" id="427974at2759"/>
<dbReference type="RefSeq" id="XP_001326574.1">
    <property type="nucleotide sequence ID" value="XM_001326539.1"/>
</dbReference>
<keyword evidence="4" id="KW-1185">Reference proteome</keyword>
<gene>
    <name evidence="3" type="ORF">TVAG_026720</name>
</gene>
<dbReference type="SMART" id="SM00710">
    <property type="entry name" value="PbH1"/>
    <property type="match status" value="12"/>
</dbReference>
<dbReference type="GO" id="GO:0006511">
    <property type="term" value="P:ubiquitin-dependent protein catabolic process"/>
    <property type="evidence" value="ECO:0000318"/>
    <property type="project" value="GO_Central"/>
</dbReference>
<dbReference type="InterPro" id="IPR012334">
    <property type="entry name" value="Pectin_lyas_fold"/>
</dbReference>
<dbReference type="SMR" id="A2DZ75"/>
<dbReference type="InParanoid" id="A2DZ75"/>
<evidence type="ECO:0000259" key="2">
    <source>
        <dbReference type="Pfam" id="PF13229"/>
    </source>
</evidence>
<keyword evidence="1" id="KW-0677">Repeat</keyword>
<dbReference type="SUPFAM" id="SSF51126">
    <property type="entry name" value="Pectin lyase-like"/>
    <property type="match status" value="3"/>
</dbReference>
<organism evidence="3 4">
    <name type="scientific">Trichomonas vaginalis (strain ATCC PRA-98 / G3)</name>
    <dbReference type="NCBI Taxonomy" id="412133"/>
    <lineage>
        <taxon>Eukaryota</taxon>
        <taxon>Metamonada</taxon>
        <taxon>Parabasalia</taxon>
        <taxon>Trichomonadida</taxon>
        <taxon>Trichomonadidae</taxon>
        <taxon>Trichomonas</taxon>
    </lineage>
</organism>
<dbReference type="Pfam" id="PF13229">
    <property type="entry name" value="Beta_helix"/>
    <property type="match status" value="3"/>
</dbReference>
<dbReference type="KEGG" id="tva:4772339"/>
<dbReference type="GO" id="GO:0042981">
    <property type="term" value="P:regulation of apoptotic process"/>
    <property type="evidence" value="ECO:0000318"/>
    <property type="project" value="GO_Central"/>
</dbReference>
<feature type="domain" description="Right handed beta helix" evidence="2">
    <location>
        <begin position="188"/>
        <end position="336"/>
    </location>
</feature>
<dbReference type="InterPro" id="IPR039448">
    <property type="entry name" value="Beta_helix"/>
</dbReference>
<evidence type="ECO:0000256" key="1">
    <source>
        <dbReference type="ARBA" id="ARBA00022737"/>
    </source>
</evidence>
<feature type="domain" description="Right handed beta helix" evidence="2">
    <location>
        <begin position="463"/>
        <end position="616"/>
    </location>
</feature>
<dbReference type="EMBL" id="DS113272">
    <property type="protein sequence ID" value="EAY14351.1"/>
    <property type="molecule type" value="Genomic_DNA"/>
</dbReference>
<reference evidence="3" key="2">
    <citation type="journal article" date="2007" name="Science">
        <title>Draft genome sequence of the sexually transmitted pathogen Trichomonas vaginalis.</title>
        <authorList>
            <person name="Carlton J.M."/>
            <person name="Hirt R.P."/>
            <person name="Silva J.C."/>
            <person name="Delcher A.L."/>
            <person name="Schatz M."/>
            <person name="Zhao Q."/>
            <person name="Wortman J.R."/>
            <person name="Bidwell S.L."/>
            <person name="Alsmark U.C.M."/>
            <person name="Besteiro S."/>
            <person name="Sicheritz-Ponten T."/>
            <person name="Noel C.J."/>
            <person name="Dacks J.B."/>
            <person name="Foster P.G."/>
            <person name="Simillion C."/>
            <person name="Van de Peer Y."/>
            <person name="Miranda-Saavedra D."/>
            <person name="Barton G.J."/>
            <person name="Westrop G.D."/>
            <person name="Mueller S."/>
            <person name="Dessi D."/>
            <person name="Fiori P.L."/>
            <person name="Ren Q."/>
            <person name="Paulsen I."/>
            <person name="Zhang H."/>
            <person name="Bastida-Corcuera F.D."/>
            <person name="Simoes-Barbosa A."/>
            <person name="Brown M.T."/>
            <person name="Hayes R.D."/>
            <person name="Mukherjee M."/>
            <person name="Okumura C.Y."/>
            <person name="Schneider R."/>
            <person name="Smith A.J."/>
            <person name="Vanacova S."/>
            <person name="Villalvazo M."/>
            <person name="Haas B.J."/>
            <person name="Pertea M."/>
            <person name="Feldblyum T.V."/>
            <person name="Utterback T.R."/>
            <person name="Shu C.L."/>
            <person name="Osoegawa K."/>
            <person name="de Jong P.J."/>
            <person name="Hrdy I."/>
            <person name="Horvathova L."/>
            <person name="Zubacova Z."/>
            <person name="Dolezal P."/>
            <person name="Malik S.B."/>
            <person name="Logsdon J.M. Jr."/>
            <person name="Henze K."/>
            <person name="Gupta A."/>
            <person name="Wang C.C."/>
            <person name="Dunne R.L."/>
            <person name="Upcroft J.A."/>
            <person name="Upcroft P."/>
            <person name="White O."/>
            <person name="Salzberg S.L."/>
            <person name="Tang P."/>
            <person name="Chiu C.-H."/>
            <person name="Lee Y.-S."/>
            <person name="Embley T.M."/>
            <person name="Coombs G.H."/>
            <person name="Mottram J.C."/>
            <person name="Tachezy J."/>
            <person name="Fraser-Liggett C.M."/>
            <person name="Johnson P.J."/>
        </authorList>
    </citation>
    <scope>NUCLEOTIDE SEQUENCE [LARGE SCALE GENOMIC DNA]</scope>
    <source>
        <strain evidence="3">G3</strain>
    </source>
</reference>
<name>A2DZ75_TRIV3</name>
<evidence type="ECO:0000313" key="3">
    <source>
        <dbReference type="EMBL" id="EAY14351.1"/>
    </source>
</evidence>
<dbReference type="AlphaFoldDB" id="A2DZ75"/>
<reference evidence="3" key="1">
    <citation type="submission" date="2006-10" db="EMBL/GenBank/DDBJ databases">
        <authorList>
            <person name="Amadeo P."/>
            <person name="Zhao Q."/>
            <person name="Wortman J."/>
            <person name="Fraser-Liggett C."/>
            <person name="Carlton J."/>
        </authorList>
    </citation>
    <scope>NUCLEOTIDE SEQUENCE</scope>
    <source>
        <strain evidence="3">G3</strain>
    </source>
</reference>
<dbReference type="FunFam" id="2.160.20.10:FF:000062">
    <property type="entry name" value="Uncharacterized protein"/>
    <property type="match status" value="1"/>
</dbReference>
<dbReference type="eggNOG" id="KOG1777">
    <property type="taxonomic scope" value="Eukaryota"/>
</dbReference>
<feature type="domain" description="Right handed beta helix" evidence="2">
    <location>
        <begin position="656"/>
        <end position="785"/>
    </location>
</feature>
<dbReference type="VEuPathDB" id="TrichDB:TVAGG3_0505250"/>
<dbReference type="Gene3D" id="2.160.20.10">
    <property type="entry name" value="Single-stranded right-handed beta-helix, Pectin lyase-like"/>
    <property type="match status" value="3"/>
</dbReference>
<proteinExistence type="predicted"/>
<sequence>MTELDALINQLDEVAQTNQKNKSRPSKMSQFNKVKIEQYSNVSEYPAALPNPILPNTTDMEKVKIQFPQFAKQQQFHVNNVIKLYQGITIQELIGKAPPGTEIDIPQGDYNEEINITGNIKLKGIGKVTITGLSKNDTVSSSGNFVELENITLIQKDTKSGGALTVLSGYLRAVNCNFQCNTISSVTAHGDSKAEFISCEFFSSTNPCLMVGTSSNVHSTKCKFYTSKTCGVYATDNSVVTLEKCTISRNESTGISCTGASKCMIVECDVKENKNTGIDITSSGIVAIIRSHIHDHDNGTGISAEGNVKPLLIDCILENNGIASLSATGGANIISKQSKFSNSPQNSLIISQKNATISLERDDLSGDCMIACACFDNGGIIANDIYLHDLKHSGIISYSGGSLTINKCHIDDIPEVGIQIRDGASFNIRNVSLNCCKDHGICLMNGCSGSLSDSDVIGVEGGGIEVHNAGQVDIINCRLQNNVTGIVVRNTPLAEFSNCKVELSKKHDLDVAGQNTKPKFVKCHFSGGFESICSISNYAEPFFVDCLISDSKNIGVACLSFSAPVFHDSTIQKCGTSGLSIYGKSNASFERCKVMDNMNFGCQIFEQDTTATFTDSIFTNNLHSVSIMAINASTVICEKCIFSNSLQPHVEVRSGSTVQLTKCDVSKSTQGVGLQVHNDGVLCINNTVIRDEAKMGVLVGDTGLLQITGGEIRNCGIAGIVCMANGNIQAEKTKLSGNGQFAIQFMEKSAGTVKSCEIENHTMFGILVSRDAAVTCDDNKFSNNGHKDIVNL</sequence>
<dbReference type="PANTHER" id="PTHR22990">
    <property type="entry name" value="F-BOX ONLY PROTEIN"/>
    <property type="match status" value="1"/>
</dbReference>
<dbReference type="InterPro" id="IPR011050">
    <property type="entry name" value="Pectin_lyase_fold/virulence"/>
</dbReference>
<dbReference type="VEuPathDB" id="TrichDB:TVAG_026720"/>
<dbReference type="InterPro" id="IPR051550">
    <property type="entry name" value="SCF-Subunits/Alg-Epimerases"/>
</dbReference>
<dbReference type="FunFam" id="2.160.20.10:FF:000102">
    <property type="entry name" value="Uncharacterized protein"/>
    <property type="match status" value="1"/>
</dbReference>
<dbReference type="InterPro" id="IPR006626">
    <property type="entry name" value="PbH1"/>
</dbReference>
<protein>
    <recommendedName>
        <fullName evidence="2">Right handed beta helix domain-containing protein</fullName>
    </recommendedName>
</protein>
<dbReference type="STRING" id="5722.A2DZ75"/>